<sequence length="334" mass="35269">MRAIGTTTATMGPWGEPELLVWHPEAVASEPPVPVGLEVKLGALVLLLVLTLVCSLVPICVLRRPGANPEASASRQKALSLVSCFAGGVFLATCLLDLLPDYLAAIDEALAALHVTLQFPLQEFILAMGFFLVLVMEQITLAYKEQSGPPPREETRALLGTSNGGPQHWHDGPGVPQASGAPATPSALRACVLVFSLALHSVFEGLAVGLQRDRARAMELCLALLLHKGILAVSLSLRLLQSRLRAQVVAGCGILFSCMTPLGIGLGAALAESAGPLHQLAQSVLEGMAAGTFLYITFLEILPQELATSEQRILKVILLLAGFALLTGLLFIQI</sequence>
<feature type="transmembrane region" description="Helical" evidence="6">
    <location>
        <begin position="313"/>
        <end position="332"/>
    </location>
</feature>
<feature type="transmembrane region" description="Helical" evidence="6">
    <location>
        <begin position="41"/>
        <end position="62"/>
    </location>
</feature>
<evidence type="ECO:0000256" key="2">
    <source>
        <dbReference type="ARBA" id="ARBA00022692"/>
    </source>
</evidence>
<feature type="region of interest" description="Disordered" evidence="5">
    <location>
        <begin position="146"/>
        <end position="181"/>
    </location>
</feature>
<feature type="transmembrane region" description="Helical" evidence="6">
    <location>
        <begin position="246"/>
        <end position="271"/>
    </location>
</feature>
<dbReference type="PANTHER" id="PTHR11040:SF58">
    <property type="entry name" value="ZINC TRANSPORTER ZIP1"/>
    <property type="match status" value="1"/>
</dbReference>
<evidence type="ECO:0000313" key="8">
    <source>
        <dbReference type="Proteomes" id="UP000700334"/>
    </source>
</evidence>
<dbReference type="OrthoDB" id="448280at2759"/>
<keyword evidence="4 6" id="KW-0472">Membrane</keyword>
<organism evidence="7 8">
    <name type="scientific">Galemys pyrenaicus</name>
    <name type="common">Iberian desman</name>
    <name type="synonym">Pyrenean desman</name>
    <dbReference type="NCBI Taxonomy" id="202257"/>
    <lineage>
        <taxon>Eukaryota</taxon>
        <taxon>Metazoa</taxon>
        <taxon>Chordata</taxon>
        <taxon>Craniata</taxon>
        <taxon>Vertebrata</taxon>
        <taxon>Euteleostomi</taxon>
        <taxon>Mammalia</taxon>
        <taxon>Eutheria</taxon>
        <taxon>Laurasiatheria</taxon>
        <taxon>Eulipotyphla</taxon>
        <taxon>Talpidae</taxon>
        <taxon>Galemys</taxon>
    </lineage>
</organism>
<evidence type="ECO:0000313" key="7">
    <source>
        <dbReference type="EMBL" id="KAG8519906.1"/>
    </source>
</evidence>
<reference evidence="7" key="1">
    <citation type="journal article" date="2021" name="Evol. Appl.">
        <title>The genome of the Pyrenean desman and the effects of bottlenecks and inbreeding on the genomic landscape of an endangered species.</title>
        <authorList>
            <person name="Escoda L."/>
            <person name="Castresana J."/>
        </authorList>
    </citation>
    <scope>NUCLEOTIDE SEQUENCE</scope>
    <source>
        <strain evidence="7">IBE-C5619</strain>
    </source>
</reference>
<feature type="transmembrane region" description="Helical" evidence="6">
    <location>
        <begin position="78"/>
        <end position="99"/>
    </location>
</feature>
<dbReference type="InterPro" id="IPR003689">
    <property type="entry name" value="ZIP"/>
</dbReference>
<dbReference type="AlphaFoldDB" id="A0A8J6DT69"/>
<evidence type="ECO:0000256" key="5">
    <source>
        <dbReference type="SAM" id="MobiDB-lite"/>
    </source>
</evidence>
<keyword evidence="3 6" id="KW-1133">Transmembrane helix</keyword>
<dbReference type="EMBL" id="JAGFMF010011585">
    <property type="protein sequence ID" value="KAG8519906.1"/>
    <property type="molecule type" value="Genomic_DNA"/>
</dbReference>
<feature type="transmembrane region" description="Helical" evidence="6">
    <location>
        <begin position="119"/>
        <end position="136"/>
    </location>
</feature>
<proteinExistence type="predicted"/>
<dbReference type="Pfam" id="PF02535">
    <property type="entry name" value="Zip"/>
    <property type="match status" value="1"/>
</dbReference>
<evidence type="ECO:0000256" key="4">
    <source>
        <dbReference type="ARBA" id="ARBA00023136"/>
    </source>
</evidence>
<comment type="caution">
    <text evidence="7">The sequence shown here is derived from an EMBL/GenBank/DDBJ whole genome shotgun (WGS) entry which is preliminary data.</text>
</comment>
<name>A0A8J6DT69_GALPY</name>
<dbReference type="PANTHER" id="PTHR11040">
    <property type="entry name" value="ZINC/IRON TRANSPORTER"/>
    <property type="match status" value="1"/>
</dbReference>
<dbReference type="GO" id="GO:0005886">
    <property type="term" value="C:plasma membrane"/>
    <property type="evidence" value="ECO:0007669"/>
    <property type="project" value="TreeGrafter"/>
</dbReference>
<evidence type="ECO:0000256" key="6">
    <source>
        <dbReference type="SAM" id="Phobius"/>
    </source>
</evidence>
<accession>A0A8J6DT69</accession>
<feature type="transmembrane region" description="Helical" evidence="6">
    <location>
        <begin position="283"/>
        <end position="301"/>
    </location>
</feature>
<evidence type="ECO:0000256" key="3">
    <source>
        <dbReference type="ARBA" id="ARBA00022989"/>
    </source>
</evidence>
<dbReference type="Proteomes" id="UP000700334">
    <property type="component" value="Unassembled WGS sequence"/>
</dbReference>
<protein>
    <submittedName>
        <fullName evidence="7">Zinc transporter ZIP1</fullName>
    </submittedName>
</protein>
<keyword evidence="2 6" id="KW-0812">Transmembrane</keyword>
<evidence type="ECO:0000256" key="1">
    <source>
        <dbReference type="ARBA" id="ARBA00004141"/>
    </source>
</evidence>
<gene>
    <name evidence="7" type="ORF">J0S82_016713</name>
</gene>
<keyword evidence="8" id="KW-1185">Reference proteome</keyword>
<dbReference type="GO" id="GO:0005385">
    <property type="term" value="F:zinc ion transmembrane transporter activity"/>
    <property type="evidence" value="ECO:0007669"/>
    <property type="project" value="TreeGrafter"/>
</dbReference>
<comment type="subcellular location">
    <subcellularLocation>
        <location evidence="1">Membrane</location>
        <topology evidence="1">Multi-pass membrane protein</topology>
    </subcellularLocation>
</comment>